<accession>A0A8X6L4J7</accession>
<protein>
    <submittedName>
        <fullName evidence="2">Uncharacterized protein</fullName>
    </submittedName>
</protein>
<reference evidence="2" key="1">
    <citation type="submission" date="2020-07" db="EMBL/GenBank/DDBJ databases">
        <title>Multicomponent nature underlies the extraordinary mechanical properties of spider dragline silk.</title>
        <authorList>
            <person name="Kono N."/>
            <person name="Nakamura H."/>
            <person name="Mori M."/>
            <person name="Yoshida Y."/>
            <person name="Ohtoshi R."/>
            <person name="Malay A.D."/>
            <person name="Moran D.A.P."/>
            <person name="Tomita M."/>
            <person name="Numata K."/>
            <person name="Arakawa K."/>
        </authorList>
    </citation>
    <scope>NUCLEOTIDE SEQUENCE</scope>
</reference>
<dbReference type="AlphaFoldDB" id="A0A8X6L4J7"/>
<keyword evidence="3" id="KW-1185">Reference proteome</keyword>
<dbReference type="EMBL" id="BMAO01004531">
    <property type="protein sequence ID" value="GFQ95256.1"/>
    <property type="molecule type" value="Genomic_DNA"/>
</dbReference>
<evidence type="ECO:0000313" key="3">
    <source>
        <dbReference type="Proteomes" id="UP000887116"/>
    </source>
</evidence>
<feature type="region of interest" description="Disordered" evidence="1">
    <location>
        <begin position="1"/>
        <end position="20"/>
    </location>
</feature>
<dbReference type="OrthoDB" id="9971063at2759"/>
<evidence type="ECO:0000313" key="2">
    <source>
        <dbReference type="EMBL" id="GFQ95256.1"/>
    </source>
</evidence>
<organism evidence="2 3">
    <name type="scientific">Trichonephila clavata</name>
    <name type="common">Joro spider</name>
    <name type="synonym">Nephila clavata</name>
    <dbReference type="NCBI Taxonomy" id="2740835"/>
    <lineage>
        <taxon>Eukaryota</taxon>
        <taxon>Metazoa</taxon>
        <taxon>Ecdysozoa</taxon>
        <taxon>Arthropoda</taxon>
        <taxon>Chelicerata</taxon>
        <taxon>Arachnida</taxon>
        <taxon>Araneae</taxon>
        <taxon>Araneomorphae</taxon>
        <taxon>Entelegynae</taxon>
        <taxon>Araneoidea</taxon>
        <taxon>Nephilidae</taxon>
        <taxon>Trichonephila</taxon>
    </lineage>
</organism>
<evidence type="ECO:0000256" key="1">
    <source>
        <dbReference type="SAM" id="MobiDB-lite"/>
    </source>
</evidence>
<gene>
    <name evidence="2" type="primary">AVEN_12835_1</name>
    <name evidence="2" type="ORF">TNCT_285191</name>
</gene>
<sequence length="91" mass="10402">MLQPKWKPAAGTNSAWETGRRLGLPPSSMGNILHGSKLQLCHELLPSDTVEREAFARWVLSEIEQDFSWVFNILWTDEARSSFLYSVNTHN</sequence>
<dbReference type="Proteomes" id="UP000887116">
    <property type="component" value="Unassembled WGS sequence"/>
</dbReference>
<proteinExistence type="predicted"/>
<comment type="caution">
    <text evidence="2">The sequence shown here is derived from an EMBL/GenBank/DDBJ whole genome shotgun (WGS) entry which is preliminary data.</text>
</comment>
<name>A0A8X6L4J7_TRICU</name>